<dbReference type="ESTHER" id="lepde-a0a0a7enp5">
    <property type="family name" value="Carb_B_Arthropoda"/>
</dbReference>
<dbReference type="OrthoDB" id="19653at2759"/>
<dbReference type="Pfam" id="PF00135">
    <property type="entry name" value="COesterase"/>
    <property type="match status" value="1"/>
</dbReference>
<dbReference type="InterPro" id="IPR002018">
    <property type="entry name" value="CarbesteraseB"/>
</dbReference>
<keyword evidence="4" id="KW-0325">Glycoprotein</keyword>
<comment type="similarity">
    <text evidence="1">Belongs to the type-B carboxylesterase/lipase family.</text>
</comment>
<dbReference type="SUPFAM" id="SSF53474">
    <property type="entry name" value="alpha/beta-Hydrolases"/>
    <property type="match status" value="1"/>
</dbReference>
<evidence type="ECO:0000256" key="1">
    <source>
        <dbReference type="ARBA" id="ARBA00005964"/>
    </source>
</evidence>
<reference evidence="6" key="1">
    <citation type="submission" date="2014-07" db="EMBL/GenBank/DDBJ databases">
        <title>Identification of esterase genes and their expression profiles in several pesticides treated Colorado potato beetle, Leptinotarsa decemlineata.</title>
        <authorList>
            <person name="Lv F."/>
            <person name="Fu K."/>
        </authorList>
    </citation>
    <scope>NUCLEOTIDE SEQUENCE</scope>
</reference>
<evidence type="ECO:0000259" key="5">
    <source>
        <dbReference type="Pfam" id="PF00135"/>
    </source>
</evidence>
<dbReference type="PANTHER" id="PTHR43142">
    <property type="entry name" value="CARBOXYLIC ESTER HYDROLASE"/>
    <property type="match status" value="1"/>
</dbReference>
<dbReference type="GO" id="GO:0052689">
    <property type="term" value="F:carboxylic ester hydrolase activity"/>
    <property type="evidence" value="ECO:0007669"/>
    <property type="project" value="UniProtKB-KW"/>
</dbReference>
<dbReference type="Gene3D" id="3.40.50.1820">
    <property type="entry name" value="alpha/beta hydrolase"/>
    <property type="match status" value="1"/>
</dbReference>
<evidence type="ECO:0000256" key="2">
    <source>
        <dbReference type="ARBA" id="ARBA00022487"/>
    </source>
</evidence>
<protein>
    <submittedName>
        <fullName evidence="6">Putative alpha-esterase</fullName>
    </submittedName>
</protein>
<proteinExistence type="evidence at transcript level"/>
<organism evidence="6">
    <name type="scientific">Leptinotarsa decemlineata</name>
    <name type="common">Colorado potato beetle</name>
    <name type="synonym">Doryphora decemlineata</name>
    <dbReference type="NCBI Taxonomy" id="7539"/>
    <lineage>
        <taxon>Eukaryota</taxon>
        <taxon>Metazoa</taxon>
        <taxon>Ecdysozoa</taxon>
        <taxon>Arthropoda</taxon>
        <taxon>Hexapoda</taxon>
        <taxon>Insecta</taxon>
        <taxon>Pterygota</taxon>
        <taxon>Neoptera</taxon>
        <taxon>Endopterygota</taxon>
        <taxon>Coleoptera</taxon>
        <taxon>Polyphaga</taxon>
        <taxon>Cucujiformia</taxon>
        <taxon>Chrysomeloidea</taxon>
        <taxon>Chrysomelidae</taxon>
        <taxon>Chrysomelinae</taxon>
        <taxon>Doryphorini</taxon>
        <taxon>Leptinotarsa</taxon>
    </lineage>
</organism>
<dbReference type="AlphaFoldDB" id="A0A0A7ENP5"/>
<keyword evidence="3" id="KW-0378">Hydrolase</keyword>
<evidence type="ECO:0000313" key="6">
    <source>
        <dbReference type="EMBL" id="AIY68379.1"/>
    </source>
</evidence>
<name>A0A0A7ENP5_LEPDE</name>
<evidence type="ECO:0000256" key="3">
    <source>
        <dbReference type="ARBA" id="ARBA00022801"/>
    </source>
</evidence>
<sequence>MSQNPPIVEISQGKLKGAIWKDYDGNDFYTFLGIPYGKPPVGELRFKAPVIAEAWKGIRDASVEGSRCFSRHERTGEIGGSEDCLNLNIYTKTLPHESNQLRPVMVYIHGGGFTSGSNSPKMYGPELLITEDVVMVAINYRIGIFGFLCLKDPSLEIPGNAGLKDQVLALRWIRENIEKFNGDPNNITIFGNSAGAVSASYLMLSPTAIGLFHKVILQSGCALNFYGDGNWVALKIAKFLGEEVESEEKALQVIKNASMEELNEVREKMSVDFKASTHRHFGAVIEYPNSSAFLTKHPLEIIQSGVYNKVPMMIGYNTREAMLMLGEGPVKEVNPEDQIPWQMGLEKGSKAWETVCDKIRDFYLKGKNKSDPFLPATDALFITGIIATIKHHLVNLGKPIFLYRMSLEARLNLLKVLLKAEKLPGACHADELGYLFKSDQMTNVEAGSIEDLSIRRFVKLWTNFAKYGNPTPDKKHVNIIWKPVEEDKIHFLNIGKVLALGEDPEKERMEFWKEIFQYSPVTEKLLP</sequence>
<keyword evidence="2" id="KW-0719">Serine esterase</keyword>
<dbReference type="EMBL" id="KM234965">
    <property type="protein sequence ID" value="AIY68379.1"/>
    <property type="molecule type" value="mRNA"/>
</dbReference>
<evidence type="ECO:0000256" key="4">
    <source>
        <dbReference type="ARBA" id="ARBA00023180"/>
    </source>
</evidence>
<accession>A0A0A7ENP5</accession>
<feature type="domain" description="Carboxylesterase type B" evidence="5">
    <location>
        <begin position="5"/>
        <end position="512"/>
    </location>
</feature>
<dbReference type="PANTHER" id="PTHR43142:SF1">
    <property type="entry name" value="CARBOXYLIC ESTER HYDROLASE"/>
    <property type="match status" value="1"/>
</dbReference>
<dbReference type="InterPro" id="IPR029058">
    <property type="entry name" value="AB_hydrolase_fold"/>
</dbReference>